<accession>A0A517NM14</accession>
<reference evidence="2 3" key="1">
    <citation type="submission" date="2019-02" db="EMBL/GenBank/DDBJ databases">
        <title>Deep-cultivation of Planctomycetes and their phenomic and genomic characterization uncovers novel biology.</title>
        <authorList>
            <person name="Wiegand S."/>
            <person name="Jogler M."/>
            <person name="Boedeker C."/>
            <person name="Pinto D."/>
            <person name="Vollmers J."/>
            <person name="Rivas-Marin E."/>
            <person name="Kohn T."/>
            <person name="Peeters S.H."/>
            <person name="Heuer A."/>
            <person name="Rast P."/>
            <person name="Oberbeckmann S."/>
            <person name="Bunk B."/>
            <person name="Jeske O."/>
            <person name="Meyerdierks A."/>
            <person name="Storesund J.E."/>
            <person name="Kallscheuer N."/>
            <person name="Luecker S."/>
            <person name="Lage O.M."/>
            <person name="Pohl T."/>
            <person name="Merkel B.J."/>
            <person name="Hornburger P."/>
            <person name="Mueller R.-W."/>
            <person name="Bruemmer F."/>
            <person name="Labrenz M."/>
            <person name="Spormann A.M."/>
            <person name="Op den Camp H."/>
            <person name="Overmann J."/>
            <person name="Amann R."/>
            <person name="Jetten M.S.M."/>
            <person name="Mascher T."/>
            <person name="Medema M.H."/>
            <person name="Devos D.P."/>
            <person name="Kaster A.-K."/>
            <person name="Ovreas L."/>
            <person name="Rohde M."/>
            <person name="Galperin M.Y."/>
            <person name="Jogler C."/>
        </authorList>
    </citation>
    <scope>NUCLEOTIDE SEQUENCE [LARGE SCALE GENOMIC DNA]</scope>
    <source>
        <strain evidence="2 3">K23_9</strain>
    </source>
</reference>
<dbReference type="InterPro" id="IPR029058">
    <property type="entry name" value="AB_hydrolase_fold"/>
</dbReference>
<gene>
    <name evidence="2" type="ORF">K239x_01030</name>
</gene>
<dbReference type="EMBL" id="CP036526">
    <property type="protein sequence ID" value="QDT08171.1"/>
    <property type="molecule type" value="Genomic_DNA"/>
</dbReference>
<feature type="chain" id="PRO_5022087656" description="Alpha/beta hydrolase family protein" evidence="1">
    <location>
        <begin position="19"/>
        <end position="458"/>
    </location>
</feature>
<evidence type="ECO:0000313" key="2">
    <source>
        <dbReference type="EMBL" id="QDT08171.1"/>
    </source>
</evidence>
<name>A0A517NM14_9BACT</name>
<evidence type="ECO:0000256" key="1">
    <source>
        <dbReference type="SAM" id="SignalP"/>
    </source>
</evidence>
<protein>
    <recommendedName>
        <fullName evidence="4">Alpha/beta hydrolase family protein</fullName>
    </recommendedName>
</protein>
<dbReference type="OrthoDB" id="236468at2"/>
<organism evidence="2 3">
    <name type="scientific">Stieleria marina</name>
    <dbReference type="NCBI Taxonomy" id="1930275"/>
    <lineage>
        <taxon>Bacteria</taxon>
        <taxon>Pseudomonadati</taxon>
        <taxon>Planctomycetota</taxon>
        <taxon>Planctomycetia</taxon>
        <taxon>Pirellulales</taxon>
        <taxon>Pirellulaceae</taxon>
        <taxon>Stieleria</taxon>
    </lineage>
</organism>
<dbReference type="RefSeq" id="WP_145415762.1">
    <property type="nucleotide sequence ID" value="NZ_CP036526.1"/>
</dbReference>
<proteinExistence type="predicted"/>
<evidence type="ECO:0000313" key="3">
    <source>
        <dbReference type="Proteomes" id="UP000319817"/>
    </source>
</evidence>
<dbReference type="AlphaFoldDB" id="A0A517NM14"/>
<dbReference type="Proteomes" id="UP000319817">
    <property type="component" value="Chromosome"/>
</dbReference>
<sequence precursor="true">MTHAQKLPVAIVVLAAIAAPCLVTNTAAQQPPYDVVPEAEPPYYRVRYEASDELGQLCFPVKYTVWIPAEVQTLRGVVVHQHGCGEGSCKSGLTGAYDLHWQALAKKHDCALLSPSYEQPQEADCQRWCDPRNGSAATFDRALKDLGVMSGHAELANAPLALWGHSGGGHWCGGMVMTQPERIAAAWLRSGVPLFEANSERTEIRPHSLPEAALQVPMMCNPGTKEGVTVTDGRFAKVWPANVAFFGKVRGRGGLVGVAIDPLTAHECGNSRYMAIPWLDECLGLRLPANHGDALKVISQDTAWLAEPKETTAIPAAKFDGDPLKMGWLPSESIAKAWMQFRQDTNVDDFSPPPAPTHVVCEGNELRWSAEADLESGVGKFIVMRDGKLLAEVSGNGKNRFGRQLFQNLQYSDTPAQPLAKMEFTDTTAIEKTHEYQIITVNTVGLKSAPTVAVRSSN</sequence>
<evidence type="ECO:0008006" key="4">
    <source>
        <dbReference type="Google" id="ProtNLM"/>
    </source>
</evidence>
<keyword evidence="1" id="KW-0732">Signal</keyword>
<dbReference type="SUPFAM" id="SSF53474">
    <property type="entry name" value="alpha/beta-Hydrolases"/>
    <property type="match status" value="1"/>
</dbReference>
<feature type="signal peptide" evidence="1">
    <location>
        <begin position="1"/>
        <end position="18"/>
    </location>
</feature>
<dbReference type="Gene3D" id="3.40.50.1820">
    <property type="entry name" value="alpha/beta hydrolase"/>
    <property type="match status" value="1"/>
</dbReference>
<keyword evidence="3" id="KW-1185">Reference proteome</keyword>